<keyword evidence="1" id="KW-0812">Transmembrane</keyword>
<dbReference type="EMBL" id="JACIET010000007">
    <property type="protein sequence ID" value="MBB4014939.1"/>
    <property type="molecule type" value="Genomic_DNA"/>
</dbReference>
<keyword evidence="3" id="KW-1185">Reference proteome</keyword>
<comment type="caution">
    <text evidence="2">The sequence shown here is derived from an EMBL/GenBank/DDBJ whole genome shotgun (WGS) entry which is preliminary data.</text>
</comment>
<name>A0A840BU71_9RHOO</name>
<keyword evidence="1" id="KW-1133">Transmembrane helix</keyword>
<protein>
    <submittedName>
        <fullName evidence="2">Uncharacterized protein</fullName>
    </submittedName>
</protein>
<dbReference type="RefSeq" id="WP_183638539.1">
    <property type="nucleotide sequence ID" value="NZ_BAABLE010000007.1"/>
</dbReference>
<feature type="transmembrane region" description="Helical" evidence="1">
    <location>
        <begin position="27"/>
        <end position="47"/>
    </location>
</feature>
<organism evidence="2 3">
    <name type="scientific">Niveibacterium umoris</name>
    <dbReference type="NCBI Taxonomy" id="1193620"/>
    <lineage>
        <taxon>Bacteria</taxon>
        <taxon>Pseudomonadati</taxon>
        <taxon>Pseudomonadota</taxon>
        <taxon>Betaproteobacteria</taxon>
        <taxon>Rhodocyclales</taxon>
        <taxon>Rhodocyclaceae</taxon>
        <taxon>Niveibacterium</taxon>
    </lineage>
</organism>
<evidence type="ECO:0000313" key="2">
    <source>
        <dbReference type="EMBL" id="MBB4014939.1"/>
    </source>
</evidence>
<evidence type="ECO:0000256" key="1">
    <source>
        <dbReference type="SAM" id="Phobius"/>
    </source>
</evidence>
<gene>
    <name evidence="2" type="ORF">GGR36_004307</name>
</gene>
<proteinExistence type="predicted"/>
<dbReference type="Proteomes" id="UP000561045">
    <property type="component" value="Unassembled WGS sequence"/>
</dbReference>
<keyword evidence="1" id="KW-0472">Membrane</keyword>
<reference evidence="2 3" key="1">
    <citation type="submission" date="2020-08" db="EMBL/GenBank/DDBJ databases">
        <title>Genomic Encyclopedia of Type Strains, Phase IV (KMG-IV): sequencing the most valuable type-strain genomes for metagenomic binning, comparative biology and taxonomic classification.</title>
        <authorList>
            <person name="Goeker M."/>
        </authorList>
    </citation>
    <scope>NUCLEOTIDE SEQUENCE [LARGE SCALE GENOMIC DNA]</scope>
    <source>
        <strain evidence="2 3">DSM 106739</strain>
    </source>
</reference>
<accession>A0A840BU71</accession>
<sequence length="84" mass="9196">MAFYLPLSVIAVMSLFSESLPPEMQGRIALIAGAVAVVAGFAQLFLLKCPACSKSIDPQLRIKYLRPINYCPYCGVSLDSQSRR</sequence>
<evidence type="ECO:0000313" key="3">
    <source>
        <dbReference type="Proteomes" id="UP000561045"/>
    </source>
</evidence>
<dbReference type="AlphaFoldDB" id="A0A840BU71"/>